<dbReference type="Proteomes" id="UP000077202">
    <property type="component" value="Unassembled WGS sequence"/>
</dbReference>
<dbReference type="SMR" id="A0A176W2P2"/>
<dbReference type="PROSITE" id="PS51392">
    <property type="entry name" value="KEN"/>
    <property type="match status" value="1"/>
</dbReference>
<dbReference type="Pfam" id="PF00069">
    <property type="entry name" value="Pkinase"/>
    <property type="match status" value="1"/>
</dbReference>
<dbReference type="Gene3D" id="3.30.200.20">
    <property type="entry name" value="Phosphorylase Kinase, domain 1"/>
    <property type="match status" value="1"/>
</dbReference>
<keyword evidence="13" id="KW-1185">Reference proteome</keyword>
<dbReference type="InterPro" id="IPR011009">
    <property type="entry name" value="Kinase-like_dom_sf"/>
</dbReference>
<dbReference type="Gene3D" id="1.10.510.10">
    <property type="entry name" value="Transferase(Phosphotransferase) domain 1"/>
    <property type="match status" value="1"/>
</dbReference>
<organism evidence="12 13">
    <name type="scientific">Marchantia polymorpha subsp. ruderalis</name>
    <dbReference type="NCBI Taxonomy" id="1480154"/>
    <lineage>
        <taxon>Eukaryota</taxon>
        <taxon>Viridiplantae</taxon>
        <taxon>Streptophyta</taxon>
        <taxon>Embryophyta</taxon>
        <taxon>Marchantiophyta</taxon>
        <taxon>Marchantiopsida</taxon>
        <taxon>Marchantiidae</taxon>
        <taxon>Marchantiales</taxon>
        <taxon>Marchantiaceae</taxon>
        <taxon>Marchantia</taxon>
    </lineage>
</organism>
<keyword evidence="7" id="KW-0067">ATP-binding</keyword>
<keyword evidence="4 9" id="KW-0732">Signal</keyword>
<name>A0A176W2P2_MARPO</name>
<dbReference type="InterPro" id="IPR008271">
    <property type="entry name" value="Ser/Thr_kinase_AS"/>
</dbReference>
<feature type="region of interest" description="Disordered" evidence="8">
    <location>
        <begin position="378"/>
        <end position="399"/>
    </location>
</feature>
<evidence type="ECO:0000256" key="8">
    <source>
        <dbReference type="SAM" id="MobiDB-lite"/>
    </source>
</evidence>
<dbReference type="GO" id="GO:0036498">
    <property type="term" value="P:IRE1-mediated unfolded protein response"/>
    <property type="evidence" value="ECO:0007669"/>
    <property type="project" value="TreeGrafter"/>
</dbReference>
<proteinExistence type="predicted"/>
<feature type="signal peptide" evidence="9">
    <location>
        <begin position="1"/>
        <end position="27"/>
    </location>
</feature>
<dbReference type="InterPro" id="IPR000719">
    <property type="entry name" value="Prot_kinase_dom"/>
</dbReference>
<evidence type="ECO:0000259" key="10">
    <source>
        <dbReference type="PROSITE" id="PS50011"/>
    </source>
</evidence>
<evidence type="ECO:0000256" key="1">
    <source>
        <dbReference type="ARBA" id="ARBA00012513"/>
    </source>
</evidence>
<evidence type="ECO:0000256" key="5">
    <source>
        <dbReference type="ARBA" id="ARBA00022741"/>
    </source>
</evidence>
<protein>
    <recommendedName>
        <fullName evidence="1">non-specific serine/threonine protein kinase</fullName>
        <ecNumber evidence="1">2.7.11.1</ecNumber>
    </recommendedName>
</protein>
<feature type="domain" description="Protein kinase" evidence="10">
    <location>
        <begin position="440"/>
        <end position="727"/>
    </location>
</feature>
<dbReference type="PROSITE" id="PS00108">
    <property type="entry name" value="PROTEIN_KINASE_ST"/>
    <property type="match status" value="1"/>
</dbReference>
<keyword evidence="2" id="KW-0723">Serine/threonine-protein kinase</keyword>
<feature type="chain" id="PRO_5008052235" description="non-specific serine/threonine protein kinase" evidence="9">
    <location>
        <begin position="28"/>
        <end position="873"/>
    </location>
</feature>
<dbReference type="EMBL" id="LVLJ01002053">
    <property type="protein sequence ID" value="OAE26893.1"/>
    <property type="molecule type" value="Genomic_DNA"/>
</dbReference>
<dbReference type="GO" id="GO:1990604">
    <property type="term" value="C:IRE1-TRAF2-ASK1 complex"/>
    <property type="evidence" value="ECO:0007669"/>
    <property type="project" value="TreeGrafter"/>
</dbReference>
<keyword evidence="5" id="KW-0547">Nucleotide-binding</keyword>
<dbReference type="PROSITE" id="PS50011">
    <property type="entry name" value="PROTEIN_KINASE_DOM"/>
    <property type="match status" value="1"/>
</dbReference>
<dbReference type="GO" id="GO:0006397">
    <property type="term" value="P:mRNA processing"/>
    <property type="evidence" value="ECO:0007669"/>
    <property type="project" value="InterPro"/>
</dbReference>
<dbReference type="SMART" id="SM00220">
    <property type="entry name" value="S_TKc"/>
    <property type="match status" value="1"/>
</dbReference>
<dbReference type="Gene3D" id="1.20.1440.180">
    <property type="entry name" value="KEN domain"/>
    <property type="match status" value="1"/>
</dbReference>
<dbReference type="AlphaFoldDB" id="A0A176W2P2"/>
<evidence type="ECO:0000313" key="12">
    <source>
        <dbReference type="EMBL" id="OAE26893.1"/>
    </source>
</evidence>
<dbReference type="FunFam" id="3.30.200.20:FF:000077">
    <property type="entry name" value="Putative Serine/threonine-protein kinase/endoribonuclease IRE1"/>
    <property type="match status" value="1"/>
</dbReference>
<sequence length="873" mass="97315">MAPEIASRYAQVLAFVVTFLLSTAALASDGEPHSPSFVPSDHGSSAEIWFLNESQALVETPTSLLVTTTNGDVNMLHEHSVNALAPRWSFSSGPPLQSFHWLYEEETFDNGSKSGTGISEQVAEEGTLFIEEADDSLYVKGEYGGTEKLRITLKDLREGTLHVREGEIIQIDRQTTVFLVDAETGEIIRELGRDNLSELYFQDERKSLFVVRTDYTAKASNLSGGSIWYLKYGEVGTLVTGPETPDTDMAYLRLLPVMPPPRPGEPYQIPSSVLRRSIKGPPGLAIPEKQYRHGFERPLSLPSTSPPLALPGRSLWDDQAHNSEIAPGNEYVSQGHLHGLPESPYPNLKKSLATLLAIAIVIVVGVYFKTPGTKKQVLVPAPTPPRKKKGRKAAAKEQETLTSNGGLELVPLVEKFSEIGSIRVKSQPKYGVGTQVGRLFVTKTMIGSGSHGTLVLEGYLDDRNVAVKRLLGQYYEKAQKEIAHLIASDEHPNVVRYYAMEETADFVYVALERCSFSLHDLILAQTSQEVSHLASQMKDNLAGKGLKLRSVEDFKLWDEKGRPSGELFQIMKDIVSGLTHLHALGIVHRDLKPHNVLISSGRIMQAKIADMGLSKQLDDDASSFDTHLTAYGSSGSRGWQAPEQLLRGRASRAVDVFSLGCVLFHCLTGGRHPFGSHLDRDRNITLGKMDLFSIVDFPEATELIERLLDPSPSRRPPAQDILQHPFFWDSEKRLSFLKDVSDRVELEIKDPNSTLMTELECLEPSVLCGGWDAKLDQALLQNIRGYRRYNFHSVRDLLRVIRNKANHFRELDEELQALLGPVPAGLDEYFSSRFPRLLIDIYQVIANHCRGESFWERYIPQSYVPQIPTQEVL</sequence>
<evidence type="ECO:0000256" key="7">
    <source>
        <dbReference type="ARBA" id="ARBA00022840"/>
    </source>
</evidence>
<evidence type="ECO:0000256" key="9">
    <source>
        <dbReference type="SAM" id="SignalP"/>
    </source>
</evidence>
<dbReference type="GO" id="GO:0004521">
    <property type="term" value="F:RNA endonuclease activity"/>
    <property type="evidence" value="ECO:0007669"/>
    <property type="project" value="InterPro"/>
</dbReference>
<keyword evidence="6" id="KW-0418">Kinase</keyword>
<dbReference type="GO" id="GO:0051082">
    <property type="term" value="F:unfolded protein binding"/>
    <property type="evidence" value="ECO:0007669"/>
    <property type="project" value="TreeGrafter"/>
</dbReference>
<dbReference type="PANTHER" id="PTHR13954">
    <property type="entry name" value="IRE1-RELATED"/>
    <property type="match status" value="1"/>
</dbReference>
<evidence type="ECO:0000256" key="4">
    <source>
        <dbReference type="ARBA" id="ARBA00022729"/>
    </source>
</evidence>
<gene>
    <name evidence="12" type="ORF">AXG93_4762s1030</name>
</gene>
<dbReference type="SMART" id="SM00580">
    <property type="entry name" value="PUG"/>
    <property type="match status" value="1"/>
</dbReference>
<dbReference type="SUPFAM" id="SSF56112">
    <property type="entry name" value="Protein kinase-like (PK-like)"/>
    <property type="match status" value="1"/>
</dbReference>
<keyword evidence="3" id="KW-0808">Transferase</keyword>
<dbReference type="GO" id="GO:0004674">
    <property type="term" value="F:protein serine/threonine kinase activity"/>
    <property type="evidence" value="ECO:0007669"/>
    <property type="project" value="UniProtKB-KW"/>
</dbReference>
<dbReference type="InterPro" id="IPR045133">
    <property type="entry name" value="IRE1/2-like"/>
</dbReference>
<dbReference type="PANTHER" id="PTHR13954:SF6">
    <property type="entry name" value="NON-SPECIFIC SERINE_THREONINE PROTEIN KINASE"/>
    <property type="match status" value="1"/>
</dbReference>
<comment type="caution">
    <text evidence="12">The sequence shown here is derived from an EMBL/GenBank/DDBJ whole genome shotgun (WGS) entry which is preliminary data.</text>
</comment>
<reference evidence="12" key="1">
    <citation type="submission" date="2016-03" db="EMBL/GenBank/DDBJ databases">
        <title>Mechanisms controlling the formation of the plant cell surface in tip-growing cells are functionally conserved among land plants.</title>
        <authorList>
            <person name="Honkanen S."/>
            <person name="Jones V.A."/>
            <person name="Morieri G."/>
            <person name="Champion C."/>
            <person name="Hetherington A.J."/>
            <person name="Kelly S."/>
            <person name="Saint-Marcoux D."/>
            <person name="Proust H."/>
            <person name="Prescott H."/>
            <person name="Dolan L."/>
        </authorList>
    </citation>
    <scope>NUCLEOTIDE SEQUENCE [LARGE SCALE GENOMIC DNA]</scope>
    <source>
        <tissue evidence="12">Whole gametophyte</tissue>
    </source>
</reference>
<evidence type="ECO:0000256" key="6">
    <source>
        <dbReference type="ARBA" id="ARBA00022777"/>
    </source>
</evidence>
<evidence type="ECO:0000313" key="13">
    <source>
        <dbReference type="Proteomes" id="UP000077202"/>
    </source>
</evidence>
<evidence type="ECO:0000256" key="2">
    <source>
        <dbReference type="ARBA" id="ARBA00022527"/>
    </source>
</evidence>
<dbReference type="CDD" id="cd10422">
    <property type="entry name" value="RNase_Ire1"/>
    <property type="match status" value="1"/>
</dbReference>
<dbReference type="Pfam" id="PF06479">
    <property type="entry name" value="Ribonuc_2-5A"/>
    <property type="match status" value="1"/>
</dbReference>
<evidence type="ECO:0000256" key="3">
    <source>
        <dbReference type="ARBA" id="ARBA00022679"/>
    </source>
</evidence>
<evidence type="ECO:0000259" key="11">
    <source>
        <dbReference type="PROSITE" id="PS51392"/>
    </source>
</evidence>
<accession>A0A176W2P2</accession>
<dbReference type="InterPro" id="IPR010513">
    <property type="entry name" value="KEN_dom"/>
</dbReference>
<dbReference type="EC" id="2.7.11.1" evidence="1"/>
<feature type="domain" description="KEN" evidence="11">
    <location>
        <begin position="730"/>
        <end position="861"/>
    </location>
</feature>
<dbReference type="InterPro" id="IPR038357">
    <property type="entry name" value="KEN_sf"/>
</dbReference>
<dbReference type="GO" id="GO:0005524">
    <property type="term" value="F:ATP binding"/>
    <property type="evidence" value="ECO:0007669"/>
    <property type="project" value="UniProtKB-KW"/>
</dbReference>